<name>A0A1M6VSH6_9FIRM</name>
<dbReference type="RefSeq" id="WP_073113119.1">
    <property type="nucleotide sequence ID" value="NZ_FQZY01000096.1"/>
</dbReference>
<dbReference type="STRING" id="1121950.SAMN02745243_03847"/>
<dbReference type="AlphaFoldDB" id="A0A1M6VSH6"/>
<dbReference type="EMBL" id="FQZY01000096">
    <property type="protein sequence ID" value="SHK84472.1"/>
    <property type="molecule type" value="Genomic_DNA"/>
</dbReference>
<dbReference type="Proteomes" id="UP000184301">
    <property type="component" value="Unassembled WGS sequence"/>
</dbReference>
<organism evidence="1 2">
    <name type="scientific">Hespellia stercorisuis DSM 15480</name>
    <dbReference type="NCBI Taxonomy" id="1121950"/>
    <lineage>
        <taxon>Bacteria</taxon>
        <taxon>Bacillati</taxon>
        <taxon>Bacillota</taxon>
        <taxon>Clostridia</taxon>
        <taxon>Lachnospirales</taxon>
        <taxon>Lachnospiraceae</taxon>
        <taxon>Hespellia</taxon>
    </lineage>
</organism>
<accession>A0A1M6VSH6</accession>
<reference evidence="1 2" key="1">
    <citation type="submission" date="2016-11" db="EMBL/GenBank/DDBJ databases">
        <authorList>
            <person name="Jaros S."/>
            <person name="Januszkiewicz K."/>
            <person name="Wedrychowicz H."/>
        </authorList>
    </citation>
    <scope>NUCLEOTIDE SEQUENCE [LARGE SCALE GENOMIC DNA]</scope>
    <source>
        <strain evidence="1 2">DSM 15480</strain>
    </source>
</reference>
<gene>
    <name evidence="1" type="ORF">SAMN02745243_03847</name>
</gene>
<protein>
    <submittedName>
        <fullName evidence="1">Uncharacterized protein</fullName>
    </submittedName>
</protein>
<sequence length="107" mass="12105">MACRREDRERCHTIAFWLSEEEKNEVEAKIILSGLPKGEYYRRSILGQEVSVTAGNYMSNRVAIVLENILQQIADGRTDEEALLIELIKQLLAKNENAPATNKGNSQ</sequence>
<proteinExistence type="predicted"/>
<evidence type="ECO:0000313" key="1">
    <source>
        <dbReference type="EMBL" id="SHK84472.1"/>
    </source>
</evidence>
<keyword evidence="2" id="KW-1185">Reference proteome</keyword>
<dbReference type="InterPro" id="IPR053842">
    <property type="entry name" value="NikA-like"/>
</dbReference>
<dbReference type="OrthoDB" id="1855771at2"/>
<dbReference type="Pfam" id="PF21983">
    <property type="entry name" value="NikA-like"/>
    <property type="match status" value="1"/>
</dbReference>
<evidence type="ECO:0000313" key="2">
    <source>
        <dbReference type="Proteomes" id="UP000184301"/>
    </source>
</evidence>